<name>A0A2H1KAR5_9MICO</name>
<dbReference type="AlphaFoldDB" id="A0A2H1KAR5"/>
<feature type="region of interest" description="Disordered" evidence="1">
    <location>
        <begin position="106"/>
        <end position="234"/>
    </location>
</feature>
<evidence type="ECO:0000313" key="3">
    <source>
        <dbReference type="Proteomes" id="UP000234342"/>
    </source>
</evidence>
<dbReference type="EMBL" id="FXZE01000015">
    <property type="protein sequence ID" value="SMX96820.1"/>
    <property type="molecule type" value="Genomic_DNA"/>
</dbReference>
<dbReference type="Gene3D" id="1.10.10.10">
    <property type="entry name" value="Winged helix-like DNA-binding domain superfamily/Winged helix DNA-binding domain"/>
    <property type="match status" value="1"/>
</dbReference>
<keyword evidence="3" id="KW-1185">Reference proteome</keyword>
<dbReference type="Pfam" id="PF13730">
    <property type="entry name" value="HTH_36"/>
    <property type="match status" value="1"/>
</dbReference>
<accession>A0A2H1KAR5</accession>
<evidence type="ECO:0000256" key="1">
    <source>
        <dbReference type="SAM" id="MobiDB-lite"/>
    </source>
</evidence>
<sequence length="404" mass="44858">MAVEMMTWARRQVFPAYDLNGSERFVLFLLADNASWSDEVEQWYAYPLLKTLVRDSGLSQSTVQRALARFEELGLISRQRRYRPSGAPAGNGYFLHTEAVESPIAKTNETPEKSRVVTMTSPENSRVVTMTSRQNTRGGEPVDNPSDPREFKSGHHDQSHAGVVTMTTGSGHHDQSHARYSSARPSLTINEPSSSSMSPSARDEERAPAGAGETTTKNESDAKEHTPQSHPVRFGTCRVANARGEVDLDKLVAVVAGQWTVTLDRDRAVWLAEAIIGRSARTVGSPDAFVRRSLVNDGHDWQEAVMDHFGADMTGDRSSGHDRADDRKCPIRHHADSGWKAHNCPGCRKQLDFPKMLDRSIYEALDPNVRDLIDRDQTVTIIDVPVNRDRTRSPIGRSSDRSIG</sequence>
<dbReference type="Proteomes" id="UP000234342">
    <property type="component" value="Unassembled WGS sequence"/>
</dbReference>
<reference evidence="3" key="1">
    <citation type="submission" date="2017-03" db="EMBL/GenBank/DDBJ databases">
        <authorList>
            <person name="Monnet C."/>
        </authorList>
    </citation>
    <scope>NUCLEOTIDE SEQUENCE [LARGE SCALE GENOMIC DNA]</scope>
    <source>
        <strain evidence="3">P10</strain>
    </source>
</reference>
<gene>
    <name evidence="2" type="ORF">BANT10_02874</name>
</gene>
<dbReference type="InterPro" id="IPR036388">
    <property type="entry name" value="WH-like_DNA-bd_sf"/>
</dbReference>
<proteinExistence type="predicted"/>
<feature type="compositionally biased region" description="Basic and acidic residues" evidence="1">
    <location>
        <begin position="146"/>
        <end position="159"/>
    </location>
</feature>
<protein>
    <submittedName>
        <fullName evidence="2">Helix-turn-helix domain-containing protein</fullName>
    </submittedName>
</protein>
<feature type="compositionally biased region" description="Basic and acidic residues" evidence="1">
    <location>
        <begin position="216"/>
        <end position="227"/>
    </location>
</feature>
<evidence type="ECO:0000313" key="2">
    <source>
        <dbReference type="EMBL" id="SMX96820.1"/>
    </source>
</evidence>
<dbReference type="InterPro" id="IPR036390">
    <property type="entry name" value="WH_DNA-bd_sf"/>
</dbReference>
<dbReference type="SUPFAM" id="SSF46785">
    <property type="entry name" value="Winged helix' DNA-binding domain"/>
    <property type="match status" value="1"/>
</dbReference>
<organism evidence="2 3">
    <name type="scientific">Brevibacterium antiquum</name>
    <dbReference type="NCBI Taxonomy" id="234835"/>
    <lineage>
        <taxon>Bacteria</taxon>
        <taxon>Bacillati</taxon>
        <taxon>Actinomycetota</taxon>
        <taxon>Actinomycetes</taxon>
        <taxon>Micrococcales</taxon>
        <taxon>Brevibacteriaceae</taxon>
        <taxon>Brevibacterium</taxon>
    </lineage>
</organism>
<feature type="compositionally biased region" description="Polar residues" evidence="1">
    <location>
        <begin position="117"/>
        <end position="137"/>
    </location>
</feature>
<dbReference type="RefSeq" id="WP_101644173.1">
    <property type="nucleotide sequence ID" value="NZ_FXZE01000015.1"/>
</dbReference>